<comment type="caution">
    <text evidence="3">The sequence shown here is derived from an EMBL/GenBank/DDBJ whole genome shotgun (WGS) entry which is preliminary data.</text>
</comment>
<evidence type="ECO:0000313" key="3">
    <source>
        <dbReference type="EMBL" id="TWU57433.1"/>
    </source>
</evidence>
<evidence type="ECO:0000259" key="2">
    <source>
        <dbReference type="Pfam" id="PF13472"/>
    </source>
</evidence>
<reference evidence="3 4" key="1">
    <citation type="submission" date="2019-02" db="EMBL/GenBank/DDBJ databases">
        <title>Deep-cultivation of Planctomycetes and their phenomic and genomic characterization uncovers novel biology.</title>
        <authorList>
            <person name="Wiegand S."/>
            <person name="Jogler M."/>
            <person name="Boedeker C."/>
            <person name="Pinto D."/>
            <person name="Vollmers J."/>
            <person name="Rivas-Marin E."/>
            <person name="Kohn T."/>
            <person name="Peeters S.H."/>
            <person name="Heuer A."/>
            <person name="Rast P."/>
            <person name="Oberbeckmann S."/>
            <person name="Bunk B."/>
            <person name="Jeske O."/>
            <person name="Meyerdierks A."/>
            <person name="Storesund J.E."/>
            <person name="Kallscheuer N."/>
            <person name="Luecker S."/>
            <person name="Lage O.M."/>
            <person name="Pohl T."/>
            <person name="Merkel B.J."/>
            <person name="Hornburger P."/>
            <person name="Mueller R.-W."/>
            <person name="Bruemmer F."/>
            <person name="Labrenz M."/>
            <person name="Spormann A.M."/>
            <person name="Op Den Camp H."/>
            <person name="Overmann J."/>
            <person name="Amann R."/>
            <person name="Jetten M.S.M."/>
            <person name="Mascher T."/>
            <person name="Medema M.H."/>
            <person name="Devos D.P."/>
            <person name="Kaster A.-K."/>
            <person name="Ovreas L."/>
            <person name="Rohde M."/>
            <person name="Galperin M.Y."/>
            <person name="Jogler C."/>
        </authorList>
    </citation>
    <scope>NUCLEOTIDE SEQUENCE [LARGE SCALE GENOMIC DNA]</scope>
    <source>
        <strain evidence="3 4">Poly59</strain>
    </source>
</reference>
<accession>A0A5C6F6V5</accession>
<protein>
    <submittedName>
        <fullName evidence="3">GDSL-like Lipase/Acylhydrolase</fullName>
    </submittedName>
</protein>
<name>A0A5C6F6V5_9BACT</name>
<dbReference type="SUPFAM" id="SSF52266">
    <property type="entry name" value="SGNH hydrolase"/>
    <property type="match status" value="1"/>
</dbReference>
<dbReference type="Pfam" id="PF13472">
    <property type="entry name" value="Lipase_GDSL_2"/>
    <property type="match status" value="1"/>
</dbReference>
<dbReference type="Proteomes" id="UP000317977">
    <property type="component" value="Unassembled WGS sequence"/>
</dbReference>
<feature type="domain" description="SGNH hydrolase-type esterase" evidence="2">
    <location>
        <begin position="32"/>
        <end position="236"/>
    </location>
</feature>
<keyword evidence="1" id="KW-0732">Signal</keyword>
<keyword evidence="4" id="KW-1185">Reference proteome</keyword>
<dbReference type="Gene3D" id="3.40.50.1110">
    <property type="entry name" value="SGNH hydrolase"/>
    <property type="match status" value="1"/>
</dbReference>
<dbReference type="InterPro" id="IPR013830">
    <property type="entry name" value="SGNH_hydro"/>
</dbReference>
<evidence type="ECO:0000313" key="4">
    <source>
        <dbReference type="Proteomes" id="UP000317977"/>
    </source>
</evidence>
<dbReference type="GO" id="GO:0004622">
    <property type="term" value="F:phosphatidylcholine lysophospholipase activity"/>
    <property type="evidence" value="ECO:0007669"/>
    <property type="project" value="TreeGrafter"/>
</dbReference>
<dbReference type="EMBL" id="SJPX01000001">
    <property type="protein sequence ID" value="TWU57433.1"/>
    <property type="molecule type" value="Genomic_DNA"/>
</dbReference>
<dbReference type="PANTHER" id="PTHR30383">
    <property type="entry name" value="THIOESTERASE 1/PROTEASE 1/LYSOPHOSPHOLIPASE L1"/>
    <property type="match status" value="1"/>
</dbReference>
<organism evidence="3 4">
    <name type="scientific">Rubripirellula reticaptiva</name>
    <dbReference type="NCBI Taxonomy" id="2528013"/>
    <lineage>
        <taxon>Bacteria</taxon>
        <taxon>Pseudomonadati</taxon>
        <taxon>Planctomycetota</taxon>
        <taxon>Planctomycetia</taxon>
        <taxon>Pirellulales</taxon>
        <taxon>Pirellulaceae</taxon>
        <taxon>Rubripirellula</taxon>
    </lineage>
</organism>
<proteinExistence type="predicted"/>
<dbReference type="PANTHER" id="PTHR30383:SF5">
    <property type="entry name" value="SGNH HYDROLASE-TYPE ESTERASE DOMAIN-CONTAINING PROTEIN"/>
    <property type="match status" value="1"/>
</dbReference>
<dbReference type="OrthoDB" id="2513075at2"/>
<dbReference type="RefSeq" id="WP_146532336.1">
    <property type="nucleotide sequence ID" value="NZ_SJPX01000001.1"/>
</dbReference>
<keyword evidence="3" id="KW-0378">Hydrolase</keyword>
<dbReference type="AlphaFoldDB" id="A0A5C6F6V5"/>
<feature type="signal peptide" evidence="1">
    <location>
        <begin position="1"/>
        <end position="18"/>
    </location>
</feature>
<feature type="chain" id="PRO_5022980176" evidence="1">
    <location>
        <begin position="19"/>
        <end position="300"/>
    </location>
</feature>
<evidence type="ECO:0000256" key="1">
    <source>
        <dbReference type="SAM" id="SignalP"/>
    </source>
</evidence>
<dbReference type="InterPro" id="IPR036514">
    <property type="entry name" value="SGNH_hydro_sf"/>
</dbReference>
<sequence length="300" mass="33032" precursor="true">MRSALICFFALFATLAIADSPSFPLAAQRILVLGDSITYSGHYIDVIDATVHANGYSPEIINLGLPSETCNGLTEPDHPFPRPNVQERIDRALAKIKPDVVVACYGMNDGIYHPFSEDRFEAYKRGIGQIIDKVHASGAKLVLLTPPPFDAVPVRAKGKLAPITADEFGFKTVYENYDHEVIKKYAEWIMQQSDRVEMVIDLHSPITSYLEANRAIDPNYTVAPDGVHASTEGHQIIADAILDAWGLADRETADETDVKNRAKRQAIMKAAWLTEVGHDRPGIKAGLPIAEAQKQADQIK</sequence>
<dbReference type="InterPro" id="IPR051532">
    <property type="entry name" value="Ester_Hydrolysis_Enzymes"/>
</dbReference>
<gene>
    <name evidence="3" type="ORF">Poly59_03400</name>
</gene>